<reference evidence="4 5" key="1">
    <citation type="submission" date="2019-02" db="EMBL/GenBank/DDBJ databases">
        <title>Deep-cultivation of Planctomycetes and their phenomic and genomic characterization uncovers novel biology.</title>
        <authorList>
            <person name="Wiegand S."/>
            <person name="Jogler M."/>
            <person name="Boedeker C."/>
            <person name="Pinto D."/>
            <person name="Vollmers J."/>
            <person name="Rivas-Marin E."/>
            <person name="Kohn T."/>
            <person name="Peeters S.H."/>
            <person name="Heuer A."/>
            <person name="Rast P."/>
            <person name="Oberbeckmann S."/>
            <person name="Bunk B."/>
            <person name="Jeske O."/>
            <person name="Meyerdierks A."/>
            <person name="Storesund J.E."/>
            <person name="Kallscheuer N."/>
            <person name="Luecker S."/>
            <person name="Lage O.M."/>
            <person name="Pohl T."/>
            <person name="Merkel B.J."/>
            <person name="Hornburger P."/>
            <person name="Mueller R.-W."/>
            <person name="Bruemmer F."/>
            <person name="Labrenz M."/>
            <person name="Spormann A.M."/>
            <person name="Op den Camp H."/>
            <person name="Overmann J."/>
            <person name="Amann R."/>
            <person name="Jetten M.S.M."/>
            <person name="Mascher T."/>
            <person name="Medema M.H."/>
            <person name="Devos D.P."/>
            <person name="Kaster A.-K."/>
            <person name="Ovreas L."/>
            <person name="Rohde M."/>
            <person name="Galperin M.Y."/>
            <person name="Jogler C."/>
        </authorList>
    </citation>
    <scope>NUCLEOTIDE SEQUENCE [LARGE SCALE GENOMIC DNA]</scope>
    <source>
        <strain evidence="4 5">ETA_A1</strain>
    </source>
</reference>
<dbReference type="RefSeq" id="WP_145233573.1">
    <property type="nucleotide sequence ID" value="NZ_CP036273.1"/>
</dbReference>
<dbReference type="InterPro" id="IPR016181">
    <property type="entry name" value="Acyl_CoA_acyltransferase"/>
</dbReference>
<dbReference type="Pfam" id="PF00583">
    <property type="entry name" value="Acetyltransf_1"/>
    <property type="match status" value="1"/>
</dbReference>
<dbReference type="CDD" id="cd04301">
    <property type="entry name" value="NAT_SF"/>
    <property type="match status" value="1"/>
</dbReference>
<evidence type="ECO:0000256" key="1">
    <source>
        <dbReference type="ARBA" id="ARBA00022679"/>
    </source>
</evidence>
<evidence type="ECO:0000256" key="2">
    <source>
        <dbReference type="ARBA" id="ARBA00023315"/>
    </source>
</evidence>
<accession>A0A517XLH6</accession>
<dbReference type="InterPro" id="IPR050680">
    <property type="entry name" value="YpeA/RimI_acetyltransf"/>
</dbReference>
<dbReference type="Gene3D" id="3.40.630.30">
    <property type="match status" value="1"/>
</dbReference>
<dbReference type="OrthoDB" id="214696at2"/>
<keyword evidence="2 4" id="KW-0012">Acyltransferase</keyword>
<dbReference type="PANTHER" id="PTHR43420:SF12">
    <property type="entry name" value="N-ACETYLTRANSFERASE DOMAIN-CONTAINING PROTEIN"/>
    <property type="match status" value="1"/>
</dbReference>
<evidence type="ECO:0000313" key="4">
    <source>
        <dbReference type="EMBL" id="QDU18362.1"/>
    </source>
</evidence>
<proteinExistence type="predicted"/>
<dbReference type="SUPFAM" id="SSF55729">
    <property type="entry name" value="Acyl-CoA N-acyltransferases (Nat)"/>
    <property type="match status" value="1"/>
</dbReference>
<name>A0A517XLH6_9BACT</name>
<keyword evidence="1 4" id="KW-0808">Transferase</keyword>
<gene>
    <name evidence="4" type="primary">mshD_1</name>
    <name evidence="4" type="ORF">ETAA1_02470</name>
</gene>
<dbReference type="EMBL" id="CP036273">
    <property type="protein sequence ID" value="QDU18362.1"/>
    <property type="molecule type" value="Genomic_DNA"/>
</dbReference>
<feature type="domain" description="N-acetyltransferase" evidence="3">
    <location>
        <begin position="150"/>
        <end position="306"/>
    </location>
</feature>
<dbReference type="GO" id="GO:0035447">
    <property type="term" value="F:mycothiol synthase activity"/>
    <property type="evidence" value="ECO:0007669"/>
    <property type="project" value="UniProtKB-EC"/>
</dbReference>
<evidence type="ECO:0000313" key="5">
    <source>
        <dbReference type="Proteomes" id="UP000319576"/>
    </source>
</evidence>
<dbReference type="PANTHER" id="PTHR43420">
    <property type="entry name" value="ACETYLTRANSFERASE"/>
    <property type="match status" value="1"/>
</dbReference>
<dbReference type="AlphaFoldDB" id="A0A517XLH6"/>
<dbReference type="KEGG" id="uli:ETAA1_02470"/>
<organism evidence="4 5">
    <name type="scientific">Urbifossiella limnaea</name>
    <dbReference type="NCBI Taxonomy" id="2528023"/>
    <lineage>
        <taxon>Bacteria</taxon>
        <taxon>Pseudomonadati</taxon>
        <taxon>Planctomycetota</taxon>
        <taxon>Planctomycetia</taxon>
        <taxon>Gemmatales</taxon>
        <taxon>Gemmataceae</taxon>
        <taxon>Urbifossiella</taxon>
    </lineage>
</organism>
<protein>
    <submittedName>
        <fullName evidence="4">Mycothiol acetyltransferase</fullName>
        <ecNumber evidence="4">2.3.1.189</ecNumber>
    </submittedName>
</protein>
<sequence length="307" mass="32684">MGTATAAGPDDLAAACRALASTRPALARDDAARRFLDLLRSGEFDPAGLFVTRGAGGTVRGAVLAQTLPGALGILFPPRTTPHRPADAEPLLAAALDWLRGRGVKVCQSFAPRGDRADEPTLARAGFRHVTAVVHLRRERRDDPEPAGALTFEPVDDANRAAFTAALLRSHDGSLDCPELTGTRTEADLLAGFHAPPPKRPDWWALARHGGEAVGVVLLEPGTEIGAVELSYLGLVPAARGRGWGEGLLRFALRAAGDARALTLSVDARNGPARRLYERHGFREADRREVFLWRDGDATSVKLPGIA</sequence>
<dbReference type="Proteomes" id="UP000319576">
    <property type="component" value="Chromosome"/>
</dbReference>
<keyword evidence="5" id="KW-1185">Reference proteome</keyword>
<dbReference type="EC" id="2.3.1.189" evidence="4"/>
<dbReference type="InterPro" id="IPR000182">
    <property type="entry name" value="GNAT_dom"/>
</dbReference>
<dbReference type="PROSITE" id="PS51186">
    <property type="entry name" value="GNAT"/>
    <property type="match status" value="1"/>
</dbReference>
<evidence type="ECO:0000259" key="3">
    <source>
        <dbReference type="PROSITE" id="PS51186"/>
    </source>
</evidence>